<keyword evidence="3" id="KW-1185">Reference proteome</keyword>
<gene>
    <name evidence="2" type="ORF">GCM10017559_15670</name>
</gene>
<sequence length="145" mass="16089">MIPYDEQGDFHHDLPSHRVRPPRQTASRSRQAVPLPAGSRSPVACPPRPAPALSASGSPAVRPFGFRLPRLSVSRLPFRGFRLPFPELMASPPSTSGFPSPRLPVPQLPDSWFPAFGRPGSGDRQMGVRWKFRYDRLGVGPRCPW</sequence>
<evidence type="ECO:0000313" key="3">
    <source>
        <dbReference type="Proteomes" id="UP001499930"/>
    </source>
</evidence>
<accession>A0ABN3XVP9</accession>
<reference evidence="2 3" key="1">
    <citation type="journal article" date="2019" name="Int. J. Syst. Evol. Microbiol.">
        <title>The Global Catalogue of Microorganisms (GCM) 10K type strain sequencing project: providing services to taxonomists for standard genome sequencing and annotation.</title>
        <authorList>
            <consortium name="The Broad Institute Genomics Platform"/>
            <consortium name="The Broad Institute Genome Sequencing Center for Infectious Disease"/>
            <person name="Wu L."/>
            <person name="Ma J."/>
        </authorList>
    </citation>
    <scope>NUCLEOTIDE SEQUENCE [LARGE SCALE GENOMIC DNA]</scope>
    <source>
        <strain evidence="2 3">JCM 3106</strain>
    </source>
</reference>
<protein>
    <submittedName>
        <fullName evidence="2">Uncharacterized protein</fullName>
    </submittedName>
</protein>
<evidence type="ECO:0000313" key="2">
    <source>
        <dbReference type="EMBL" id="GAA2996050.1"/>
    </source>
</evidence>
<name>A0ABN3XVP9_9ACTN</name>
<comment type="caution">
    <text evidence="2">The sequence shown here is derived from an EMBL/GenBank/DDBJ whole genome shotgun (WGS) entry which is preliminary data.</text>
</comment>
<proteinExistence type="predicted"/>
<dbReference type="Proteomes" id="UP001499930">
    <property type="component" value="Unassembled WGS sequence"/>
</dbReference>
<feature type="region of interest" description="Disordered" evidence="1">
    <location>
        <begin position="1"/>
        <end position="57"/>
    </location>
</feature>
<organism evidence="2 3">
    <name type="scientific">Streptosporangium longisporum</name>
    <dbReference type="NCBI Taxonomy" id="46187"/>
    <lineage>
        <taxon>Bacteria</taxon>
        <taxon>Bacillati</taxon>
        <taxon>Actinomycetota</taxon>
        <taxon>Actinomycetes</taxon>
        <taxon>Streptosporangiales</taxon>
        <taxon>Streptosporangiaceae</taxon>
        <taxon>Streptosporangium</taxon>
    </lineage>
</organism>
<dbReference type="EMBL" id="BAAAWD010000006">
    <property type="protein sequence ID" value="GAA2996050.1"/>
    <property type="molecule type" value="Genomic_DNA"/>
</dbReference>
<evidence type="ECO:0000256" key="1">
    <source>
        <dbReference type="SAM" id="MobiDB-lite"/>
    </source>
</evidence>